<dbReference type="SUPFAM" id="SSF53822">
    <property type="entry name" value="Periplasmic binding protein-like I"/>
    <property type="match status" value="1"/>
</dbReference>
<dbReference type="PANTHER" id="PTHR46847:SF1">
    <property type="entry name" value="D-ALLOSE-BINDING PERIPLASMIC PROTEIN-RELATED"/>
    <property type="match status" value="1"/>
</dbReference>
<dbReference type="PANTHER" id="PTHR46847">
    <property type="entry name" value="D-ALLOSE-BINDING PERIPLASMIC PROTEIN-RELATED"/>
    <property type="match status" value="1"/>
</dbReference>
<dbReference type="AlphaFoldDB" id="A0A212RKJ2"/>
<dbReference type="GO" id="GO:0030246">
    <property type="term" value="F:carbohydrate binding"/>
    <property type="evidence" value="ECO:0007669"/>
    <property type="project" value="UniProtKB-ARBA"/>
</dbReference>
<feature type="domain" description="Periplasmic binding protein" evidence="4">
    <location>
        <begin position="82"/>
        <end position="334"/>
    </location>
</feature>
<name>A0A212RKJ2_9PROT</name>
<dbReference type="PROSITE" id="PS51318">
    <property type="entry name" value="TAT"/>
    <property type="match status" value="1"/>
</dbReference>
<evidence type="ECO:0000313" key="6">
    <source>
        <dbReference type="Proteomes" id="UP000197065"/>
    </source>
</evidence>
<protein>
    <submittedName>
        <fullName evidence="5">Ribose transport system substrate-binding protein</fullName>
    </submittedName>
</protein>
<reference evidence="5 6" key="1">
    <citation type="submission" date="2017-06" db="EMBL/GenBank/DDBJ databases">
        <authorList>
            <person name="Kim H.J."/>
            <person name="Triplett B.A."/>
        </authorList>
    </citation>
    <scope>NUCLEOTIDE SEQUENCE [LARGE SCALE GENOMIC DNA]</scope>
    <source>
        <strain evidence="5 6">B29T1</strain>
    </source>
</reference>
<dbReference type="CDD" id="cd01536">
    <property type="entry name" value="PBP1_ABC_sugar_binding-like"/>
    <property type="match status" value="1"/>
</dbReference>
<accession>A0A212RKJ2</accession>
<dbReference type="Proteomes" id="UP000197065">
    <property type="component" value="Unassembled WGS sequence"/>
</dbReference>
<dbReference type="Pfam" id="PF13407">
    <property type="entry name" value="Peripla_BP_4"/>
    <property type="match status" value="1"/>
</dbReference>
<evidence type="ECO:0000313" key="5">
    <source>
        <dbReference type="EMBL" id="SNB72979.1"/>
    </source>
</evidence>
<evidence type="ECO:0000256" key="2">
    <source>
        <dbReference type="ARBA" id="ARBA00007639"/>
    </source>
</evidence>
<keyword evidence="6" id="KW-1185">Reference proteome</keyword>
<comment type="subcellular location">
    <subcellularLocation>
        <location evidence="1">Cell envelope</location>
    </subcellularLocation>
</comment>
<dbReference type="Gene3D" id="3.40.50.2300">
    <property type="match status" value="2"/>
</dbReference>
<gene>
    <name evidence="5" type="ORF">SAMN07250955_11033</name>
</gene>
<evidence type="ECO:0000259" key="4">
    <source>
        <dbReference type="Pfam" id="PF13407"/>
    </source>
</evidence>
<evidence type="ECO:0000256" key="1">
    <source>
        <dbReference type="ARBA" id="ARBA00004196"/>
    </source>
</evidence>
<dbReference type="InterPro" id="IPR028082">
    <property type="entry name" value="Peripla_BP_I"/>
</dbReference>
<dbReference type="GO" id="GO:0030313">
    <property type="term" value="C:cell envelope"/>
    <property type="evidence" value="ECO:0007669"/>
    <property type="project" value="UniProtKB-SubCell"/>
</dbReference>
<sequence length="461" mass="50355">MAFEFTDLSFTGTFMSRVIDPRRFPDFTDRRVVDRHMDRLDTHGVSRRDFLALASAGAVASVAAATMGMPAAAAVAPSGKLAFLTAFYRNEYNIILDKAFADATTELGFSGYVGLDGNFDSQLQLNQFEQQTAAGIGSAIFNLADGSPLPRIAKGAEDNKVYVGNVWDTLAWFTPFEAGDYYTLYAVPEEFAAHKAVTEELLKAVTEKFGGGDILGVTGSPGNWSDIARSGGRDAAFKEYPKTRLVDQLPGKWNREDALKTTEDLLSRHKDVVGIVAQNDDVAQGVIAALNAAGLRPGEDVLVVGADGTSLGAKSIAKGTQLATSANSPAYAAALFAGRIYDVTHGWQPRAAERMLNWRSLTTTKTNVEGYLKRFVDNGDVKPFDYRKISKVLHPDDWDPQAEVYPIDIEKHWQGIAKPQGWTVPKAYADARSNGEFERVRAQYADHYKIRFDGPSPYAKA</sequence>
<comment type="similarity">
    <text evidence="2">Belongs to the bacterial solute-binding protein 2 family.</text>
</comment>
<evidence type="ECO:0000256" key="3">
    <source>
        <dbReference type="ARBA" id="ARBA00022729"/>
    </source>
</evidence>
<organism evidence="5 6">
    <name type="scientific">Arboricoccus pini</name>
    <dbReference type="NCBI Taxonomy" id="1963835"/>
    <lineage>
        <taxon>Bacteria</taxon>
        <taxon>Pseudomonadati</taxon>
        <taxon>Pseudomonadota</taxon>
        <taxon>Alphaproteobacteria</taxon>
        <taxon>Geminicoccales</taxon>
        <taxon>Geminicoccaceae</taxon>
        <taxon>Arboricoccus</taxon>
    </lineage>
</organism>
<proteinExistence type="inferred from homology"/>
<dbReference type="InterPro" id="IPR006311">
    <property type="entry name" value="TAT_signal"/>
</dbReference>
<dbReference type="InterPro" id="IPR025997">
    <property type="entry name" value="SBP_2_dom"/>
</dbReference>
<dbReference type="EMBL" id="FYEH01000010">
    <property type="protein sequence ID" value="SNB72979.1"/>
    <property type="molecule type" value="Genomic_DNA"/>
</dbReference>
<keyword evidence="3" id="KW-0732">Signal</keyword>